<evidence type="ECO:0000256" key="6">
    <source>
        <dbReference type="RuleBase" id="RU366058"/>
    </source>
</evidence>
<feature type="transmembrane region" description="Helical" evidence="6">
    <location>
        <begin position="45"/>
        <end position="65"/>
    </location>
</feature>
<evidence type="ECO:0000313" key="8">
    <source>
        <dbReference type="EMBL" id="KIL37745.1"/>
    </source>
</evidence>
<dbReference type="EMBL" id="JXAL01000001">
    <property type="protein sequence ID" value="KIL37745.1"/>
    <property type="molecule type" value="Genomic_DNA"/>
</dbReference>
<keyword evidence="9" id="KW-1185">Reference proteome</keyword>
<evidence type="ECO:0000256" key="3">
    <source>
        <dbReference type="ARBA" id="ARBA00022692"/>
    </source>
</evidence>
<dbReference type="InterPro" id="IPR015414">
    <property type="entry name" value="TMEM64"/>
</dbReference>
<feature type="domain" description="VTT" evidence="7">
    <location>
        <begin position="57"/>
        <end position="175"/>
    </location>
</feature>
<evidence type="ECO:0000256" key="4">
    <source>
        <dbReference type="ARBA" id="ARBA00022989"/>
    </source>
</evidence>
<sequence length="209" mass="23912">MFKWLFFSALSEQWQDWSSFFKSLSLEDIKELLTRYSDLGPLPGILLPLLEAFLPILPLVVFVVANASAYGMWAGFFYSWIGVCLGSFLVFLLARRLGYRYGDRIRRRFPKMEKFFDWVERKGFTPIFLLACFPFSPSVIVNIASGLSNVPLHTFLTAILLGKGVMIFTLSFLGHDIPALIEQPWRIVLAVGILLLLWFGGRKLEARFS</sequence>
<keyword evidence="5 6" id="KW-0472">Membrane</keyword>
<evidence type="ECO:0000256" key="2">
    <source>
        <dbReference type="ARBA" id="ARBA00022475"/>
    </source>
</evidence>
<comment type="subcellular location">
    <subcellularLocation>
        <location evidence="1 6">Cell membrane</location>
        <topology evidence="1 6">Multi-pass membrane protein</topology>
    </subcellularLocation>
</comment>
<keyword evidence="2 6" id="KW-1003">Cell membrane</keyword>
<proteinExistence type="inferred from homology"/>
<gene>
    <name evidence="8" type="ORF">SD71_02505</name>
</gene>
<evidence type="ECO:0000259" key="7">
    <source>
        <dbReference type="Pfam" id="PF09335"/>
    </source>
</evidence>
<dbReference type="Pfam" id="PF09335">
    <property type="entry name" value="VTT_dom"/>
    <property type="match status" value="1"/>
</dbReference>
<feature type="transmembrane region" description="Helical" evidence="6">
    <location>
        <begin position="150"/>
        <end position="173"/>
    </location>
</feature>
<keyword evidence="4 6" id="KW-1133">Transmembrane helix</keyword>
<dbReference type="PANTHER" id="PTHR12677:SF55">
    <property type="entry name" value="UNDECAPRENYL PHOSPHATE TRANSPORTER SAOUHSC_00901-RELATED"/>
    <property type="match status" value="1"/>
</dbReference>
<evidence type="ECO:0000256" key="5">
    <source>
        <dbReference type="ARBA" id="ARBA00023136"/>
    </source>
</evidence>
<reference evidence="8 9" key="1">
    <citation type="submission" date="2014-12" db="EMBL/GenBank/DDBJ databases">
        <title>Draft genome sequence of Cohnella kolymensis strain B-2846.</title>
        <authorList>
            <person name="Karlyshev A.V."/>
            <person name="Kudryashova E.B."/>
        </authorList>
    </citation>
    <scope>NUCLEOTIDE SEQUENCE [LARGE SCALE GENOMIC DNA]</scope>
    <source>
        <strain evidence="8 9">VKM B-2846</strain>
    </source>
</reference>
<feature type="transmembrane region" description="Helical" evidence="6">
    <location>
        <begin position="77"/>
        <end position="98"/>
    </location>
</feature>
<accession>A0ABR5A9U7</accession>
<dbReference type="InterPro" id="IPR032816">
    <property type="entry name" value="VTT_dom"/>
</dbReference>
<name>A0ABR5A9U7_9BACL</name>
<evidence type="ECO:0000256" key="1">
    <source>
        <dbReference type="ARBA" id="ARBA00004651"/>
    </source>
</evidence>
<comment type="similarity">
    <text evidence="6">Belongs to the TVP38/TMEM64 family.</text>
</comment>
<feature type="transmembrane region" description="Helical" evidence="6">
    <location>
        <begin position="124"/>
        <end position="144"/>
    </location>
</feature>
<dbReference type="RefSeq" id="WP_041059738.1">
    <property type="nucleotide sequence ID" value="NZ_JXAL01000001.1"/>
</dbReference>
<comment type="caution">
    <text evidence="8">The sequence shown here is derived from an EMBL/GenBank/DDBJ whole genome shotgun (WGS) entry which is preliminary data.</text>
</comment>
<dbReference type="PANTHER" id="PTHR12677">
    <property type="entry name" value="GOLGI APPARATUS MEMBRANE PROTEIN TVP38-RELATED"/>
    <property type="match status" value="1"/>
</dbReference>
<organism evidence="8 9">
    <name type="scientific">Cohnella kolymensis</name>
    <dbReference type="NCBI Taxonomy" id="1590652"/>
    <lineage>
        <taxon>Bacteria</taxon>
        <taxon>Bacillati</taxon>
        <taxon>Bacillota</taxon>
        <taxon>Bacilli</taxon>
        <taxon>Bacillales</taxon>
        <taxon>Paenibacillaceae</taxon>
        <taxon>Cohnella</taxon>
    </lineage>
</organism>
<keyword evidence="3 6" id="KW-0812">Transmembrane</keyword>
<protein>
    <recommendedName>
        <fullName evidence="6">TVP38/TMEM64 family membrane protein</fullName>
    </recommendedName>
</protein>
<feature type="transmembrane region" description="Helical" evidence="6">
    <location>
        <begin position="185"/>
        <end position="201"/>
    </location>
</feature>
<dbReference type="Proteomes" id="UP000054526">
    <property type="component" value="Unassembled WGS sequence"/>
</dbReference>
<evidence type="ECO:0000313" key="9">
    <source>
        <dbReference type="Proteomes" id="UP000054526"/>
    </source>
</evidence>